<evidence type="ECO:0000313" key="2">
    <source>
        <dbReference type="Proteomes" id="UP000012042"/>
    </source>
</evidence>
<protein>
    <submittedName>
        <fullName evidence="1">Uncharacterized protein</fullName>
    </submittedName>
</protein>
<sequence length="53" mass="5983">MYTELNDVVLAAEAVVVLLALNAINPTKTKIIDAITLLTFFILINTPHEFYKY</sequence>
<dbReference type="HOGENOM" id="CLU_3062712_0_0_9"/>
<name>M5AGH2_LEVBR</name>
<evidence type="ECO:0000313" key="1">
    <source>
        <dbReference type="EMBL" id="BAN07427.1"/>
    </source>
</evidence>
<dbReference type="Proteomes" id="UP000012042">
    <property type="component" value="Chromosome"/>
</dbReference>
<dbReference type="AlphaFoldDB" id="M5AGH2"/>
<reference evidence="1 2" key="1">
    <citation type="journal article" date="2013" name="PLoS ONE">
        <title>Genomic Analysis by Deep Sequencing of the Probiotic Lactobacillus brevis KB290 Harboring Nine Plasmids Reveals Genomic Stability.</title>
        <authorList>
            <person name="Fukao M."/>
            <person name="Oshima K."/>
            <person name="Morita H."/>
            <person name="Toh H."/>
            <person name="Suda W."/>
            <person name="Kim S.W."/>
            <person name="Suzuki S."/>
            <person name="Yakabe T."/>
            <person name="Hattori M."/>
            <person name="Yajima N."/>
        </authorList>
    </citation>
    <scope>NUCLEOTIDE SEQUENCE [LARGE SCALE GENOMIC DNA]</scope>
    <source>
        <strain evidence="1 2">KB290</strain>
    </source>
</reference>
<dbReference type="EMBL" id="AP012167">
    <property type="protein sequence ID" value="BAN07427.1"/>
    <property type="molecule type" value="Genomic_DNA"/>
</dbReference>
<gene>
    <name evidence="1" type="ORF">LVISKB_1792</name>
</gene>
<proteinExistence type="predicted"/>
<dbReference type="KEGG" id="lbk:LVISKB_1792"/>
<accession>M5AGH2</accession>
<organism evidence="1 2">
    <name type="scientific">Levilactobacillus brevis KB290</name>
    <dbReference type="NCBI Taxonomy" id="1001583"/>
    <lineage>
        <taxon>Bacteria</taxon>
        <taxon>Bacillati</taxon>
        <taxon>Bacillota</taxon>
        <taxon>Bacilli</taxon>
        <taxon>Lactobacillales</taxon>
        <taxon>Lactobacillaceae</taxon>
        <taxon>Levilactobacillus</taxon>
    </lineage>
</organism>